<name>A3K1Q8_SAGS3</name>
<protein>
    <recommendedName>
        <fullName evidence="1">YjiS-like domain-containing protein</fullName>
    </recommendedName>
</protein>
<dbReference type="Proteomes" id="UP000005713">
    <property type="component" value="Unassembled WGS sequence"/>
</dbReference>
<feature type="domain" description="YjiS-like" evidence="1">
    <location>
        <begin position="35"/>
        <end position="59"/>
    </location>
</feature>
<organism evidence="2 3">
    <name type="scientific">Sagittula stellata (strain ATCC 700073 / DSM 11524 / E-37)</name>
    <dbReference type="NCBI Taxonomy" id="388399"/>
    <lineage>
        <taxon>Bacteria</taxon>
        <taxon>Pseudomonadati</taxon>
        <taxon>Pseudomonadota</taxon>
        <taxon>Alphaproteobacteria</taxon>
        <taxon>Rhodobacterales</taxon>
        <taxon>Roseobacteraceae</taxon>
        <taxon>Sagittula</taxon>
    </lineage>
</organism>
<dbReference type="InterPro" id="IPR009506">
    <property type="entry name" value="YjiS-like"/>
</dbReference>
<evidence type="ECO:0000259" key="1">
    <source>
        <dbReference type="Pfam" id="PF06568"/>
    </source>
</evidence>
<dbReference type="eggNOG" id="COG5457">
    <property type="taxonomic scope" value="Bacteria"/>
</dbReference>
<keyword evidence="3" id="KW-1185">Reference proteome</keyword>
<dbReference type="AlphaFoldDB" id="A3K1Q8"/>
<dbReference type="Pfam" id="PF06568">
    <property type="entry name" value="YjiS-like"/>
    <property type="match status" value="1"/>
</dbReference>
<comment type="caution">
    <text evidence="2">The sequence shown here is derived from an EMBL/GenBank/DDBJ whole genome shotgun (WGS) entry which is preliminary data.</text>
</comment>
<dbReference type="EMBL" id="AAYA01000004">
    <property type="protein sequence ID" value="EBA08854.1"/>
    <property type="molecule type" value="Genomic_DNA"/>
</dbReference>
<gene>
    <name evidence="2" type="ORF">SSE37_04390</name>
</gene>
<evidence type="ECO:0000313" key="2">
    <source>
        <dbReference type="EMBL" id="EBA08854.1"/>
    </source>
</evidence>
<evidence type="ECO:0000313" key="3">
    <source>
        <dbReference type="Proteomes" id="UP000005713"/>
    </source>
</evidence>
<proteinExistence type="predicted"/>
<dbReference type="OrthoDB" id="8005167at2"/>
<accession>A3K1Q8</accession>
<sequence length="74" mass="8416">MTQIVTREALTYLDKSRPLPLVASVALRVAVVSAKWAEQRRTRQALADLDPHMLKDVGIDALTARQEANRKFWQ</sequence>
<reference evidence="2 3" key="1">
    <citation type="submission" date="2006-06" db="EMBL/GenBank/DDBJ databases">
        <authorList>
            <person name="Moran M.A."/>
            <person name="Ferriera S."/>
            <person name="Johnson J."/>
            <person name="Kravitz S."/>
            <person name="Beeson K."/>
            <person name="Sutton G."/>
            <person name="Rogers Y.-H."/>
            <person name="Friedman R."/>
            <person name="Frazier M."/>
            <person name="Venter J.C."/>
        </authorList>
    </citation>
    <scope>NUCLEOTIDE SEQUENCE [LARGE SCALE GENOMIC DNA]</scope>
    <source>
        <strain evidence="2 3">E-37</strain>
    </source>
</reference>
<dbReference type="RefSeq" id="WP_005857728.1">
    <property type="nucleotide sequence ID" value="NZ_AAYA01000004.1"/>
</dbReference>